<feature type="compositionally biased region" description="Basic and acidic residues" evidence="2">
    <location>
        <begin position="3458"/>
        <end position="3473"/>
    </location>
</feature>
<evidence type="ECO:0000313" key="5">
    <source>
        <dbReference type="Proteomes" id="UP000460298"/>
    </source>
</evidence>
<feature type="coiled-coil region" evidence="1">
    <location>
        <begin position="1069"/>
        <end position="1099"/>
    </location>
</feature>
<proteinExistence type="predicted"/>
<reference evidence="4 5" key="1">
    <citation type="submission" date="2019-10" db="EMBL/GenBank/DDBJ databases">
        <title>Extracellular Electron Transfer in a Candidatus Methanoperedens spp. Enrichment Culture.</title>
        <authorList>
            <person name="Berger S."/>
            <person name="Rangel Shaw D."/>
            <person name="Berben T."/>
            <person name="In 'T Zandt M."/>
            <person name="Frank J."/>
            <person name="Reimann J."/>
            <person name="Jetten M.S.M."/>
            <person name="Welte C.U."/>
        </authorList>
    </citation>
    <scope>NUCLEOTIDE SEQUENCE [LARGE SCALE GENOMIC DNA]</scope>
    <source>
        <strain evidence="4">SB12</strain>
    </source>
</reference>
<feature type="coiled-coil region" evidence="1">
    <location>
        <begin position="1377"/>
        <end position="1404"/>
    </location>
</feature>
<feature type="region of interest" description="Disordered" evidence="2">
    <location>
        <begin position="3451"/>
        <end position="3473"/>
    </location>
</feature>
<keyword evidence="3" id="KW-1133">Transmembrane helix</keyword>
<feature type="transmembrane region" description="Helical" evidence="3">
    <location>
        <begin position="3276"/>
        <end position="3294"/>
    </location>
</feature>
<feature type="coiled-coil region" evidence="1">
    <location>
        <begin position="2874"/>
        <end position="2901"/>
    </location>
</feature>
<name>A0A833H156_9LEPT</name>
<feature type="transmembrane region" description="Helical" evidence="3">
    <location>
        <begin position="3306"/>
        <end position="3327"/>
    </location>
</feature>
<feature type="coiled-coil region" evidence="1">
    <location>
        <begin position="63"/>
        <end position="93"/>
    </location>
</feature>
<keyword evidence="3" id="KW-0472">Membrane</keyword>
<evidence type="ECO:0000256" key="1">
    <source>
        <dbReference type="SAM" id="Coils"/>
    </source>
</evidence>
<keyword evidence="1" id="KW-0175">Coiled coil</keyword>
<accession>A0A833H156</accession>
<feature type="non-terminal residue" evidence="4">
    <location>
        <position position="3851"/>
    </location>
</feature>
<comment type="caution">
    <text evidence="4">The sequence shown here is derived from an EMBL/GenBank/DDBJ whole genome shotgun (WGS) entry which is preliminary data.</text>
</comment>
<gene>
    <name evidence="4" type="ORF">F9K24_11110</name>
</gene>
<feature type="coiled-coil region" evidence="1">
    <location>
        <begin position="891"/>
        <end position="979"/>
    </location>
</feature>
<keyword evidence="3" id="KW-0812">Transmembrane</keyword>
<evidence type="ECO:0000313" key="4">
    <source>
        <dbReference type="EMBL" id="KAB2932146.1"/>
    </source>
</evidence>
<evidence type="ECO:0000256" key="3">
    <source>
        <dbReference type="SAM" id="Phobius"/>
    </source>
</evidence>
<protein>
    <submittedName>
        <fullName evidence="4">Uncharacterized protein</fullName>
    </submittedName>
</protein>
<dbReference type="EMBL" id="WBUI01000010">
    <property type="protein sequence ID" value="KAB2932146.1"/>
    <property type="molecule type" value="Genomic_DNA"/>
</dbReference>
<organism evidence="4 5">
    <name type="scientific">Leptonema illini</name>
    <dbReference type="NCBI Taxonomy" id="183"/>
    <lineage>
        <taxon>Bacteria</taxon>
        <taxon>Pseudomonadati</taxon>
        <taxon>Spirochaetota</taxon>
        <taxon>Spirochaetia</taxon>
        <taxon>Leptospirales</taxon>
        <taxon>Leptospiraceae</taxon>
        <taxon>Leptonema</taxon>
    </lineage>
</organism>
<dbReference type="Proteomes" id="UP000460298">
    <property type="component" value="Unassembled WGS sequence"/>
</dbReference>
<evidence type="ECO:0000256" key="2">
    <source>
        <dbReference type="SAM" id="MobiDB-lite"/>
    </source>
</evidence>
<feature type="coiled-coil region" evidence="1">
    <location>
        <begin position="358"/>
        <end position="407"/>
    </location>
</feature>
<sequence length="3851" mass="430371">MAIALVASLLYSILLSSVGLVADPRFREFQERGHREAEKYINRANRLTEEQSWTNYVETGVAHEQALWEAEALEEIRKELRQQEESEVNKADREANRDRYYADFEAARLKWEEQASDYIEKERGGFKARLAVQEFKEETAATEADRINAFTVLIKEAQVATAATASLDLALWDSVVDPERASLAATFYGSMDTTLDGIRSNKGTMNAKEQAAFEAELDRLEGEIRRTYETQESFYLLIGRNQYIAVHRVNDLSLRYEADANSATEIANAVIDTATEQASAQSEELLNTLESGMTEGMNNGTSEAVLVDQWEKQIEAMIESGLYRWQQAEEELYGKRLEWMNASKKSREETEAIWKKNHDELKKQREAWLKQVQQKIETGRTSWEGKIQAFYESRESAEKELAKFIEEEKSRRDSTLSQLGDMVKGGGAALAQAKESYRFFARMADEAPTGAAGSPERKLKDFYIKQRDEMAQTIARFQTMLAAAENRLDGNMNSDDPSSGLLKDRRLYAGDLRYDLAELSESDFEDELRAELTNETNWEKYLLYRRDLSDMITSNAAFVDRTTELRGTTFNPRSESITTIAELRRRVSLLDARYDEQRSEILRIIDRPRGETDETTALVAIREEIDDWFELSTDRDARLKSRVLAYFDDAHAGYYLSENDNDPYLMTRAEYEWELLRRERDYVADRYERAAEVKRYADLAEQYDATLEVASITKERAEVAHARELLIETGYLLLKGDLEHGTTEEGFAALLQSRGVNLAGMANAAEGLEDEKKLLDEIAGYDASDLTAEVIANLRERITTYITAYRGGERHRLAVLGERLAALVPLNSEQRAGALSQIKNTAGMIAAEVISLQAEYRSEEFLSEKDEVFAIYRGAPLTDLLQYMADSQAALSANATELAAARQKLDAAKAEYNQAYTDYQILSGAEPNALLDLELKNAASELAALLNGMKEAAEAKSPETQLEEKYREYYRLLADQEQAVIDLAYTEEMLSVLAAAEAAKERRATLDGLLPGLASSLNSADPVVRADALLAHPELVVRTGETASYGIVIQAADNLTYAKTQWQSLGTQLATEEAKAERNEALIEKLKAERGRMADLIDRSIELVIDGIRGEAQVRQDLLVSYLNGTAAPDLSDELAESQQELTEEAIRIGKKASADLVEFLETNRGKGFAELLASANALVSSKRRTVNTTTSVTDYGNYIDPSQANREYEVASIVRDWILSNESYFAYVNTAATAANPLSKEERWDALIEYVQAQNDLAVRGSSLRSDLPLSADDARIVSYRNGREDLLDRLDNVLSSSDSDLRTAYLSLTAEDRELLMRYGVQSIASAADLRRGMNRAGQALRMELATLDTTYQSVFLRELAVSAQRQASLDERALVEVSRDLEATRLTLRRLQRERDAMLDDGQEPSSGLLDEIDRLESLVSELRTSQLAKETALRQSQAILSELQSPGSSVAFAQSALASLSVERSRQMIAAQLLNGIQQKEALESGELKDTATDELKAMIGFYETDANGKILRTDDGKGIVSEPFASLGFDAASSLDEVLAGGRNAAQLESWAKNIISYLKDAERSTRTPQAVRAAAAKLESSLIELAAARAFIEKAWQWDDVNHRWAVDSGTIRIDARADEDRYAKLQMKLALFAEFEASLKEAMTTAEANQGNVSAAALAIIEKPENAYVFRLFDGYNDQGVFDGIYDDTMKGRVLQLSLTVDRLRRQQSDAAIYAMAENYGVYLSSALDGYGSTGGLLAADPDAYLDELDSLDPAAVKAKVSSVGDTDFEKNIRKTLDSLPASAYLYRSHLLSIIEKSPLQGAELKAQLLSAIDAYETDMVASLEALTGESFGSFRMQADLGLKAEVDEKVSLFIERYMNRGQTAKSELATIFDDLAAELSTGTFDDKKNALRVEILDRLKDAVFTSMVRDLLVMIDSAEDLDSLKQSLQSYANGLVDPTDAQVLTAKESILMRTLRSMLALGDSLDTFEAKLIPEEFREFVMLRQYERAEKRFADYQTLKNSDVQSERESAVLDLRGIEADFAASVLLRDFSQWQSTHSIEEYLSQANSARSIQDYLGEYMQDRNTASGLLPRGGADIVKLVMQQEYARLTAAGSANGIDALDERAFFSDFTGRIYMERVKAHATQSGFTLTGVVATDEAAYRTIYDGMLADAKYAHGGLSFRDRLVGDDAIETFFDAAFAFLVLKPSVEMYDPSAIRVLRSDGELGEAITADSVLPDAWKQYRTDHPEYADLKKRNYRTVIKEIAADFGMPELYQELARIETSEDALRRAGNGYLSLSLTGISDADLDRAITLAGFSDLSGTESLRDDVKRFLIIQAASQSQGSLQDLMRQESLVKFHYGTETERDALEIFLASEGERVAHIEEIFFSKLEKADGRLRELAKNDRGGFFYHLIYAGDTDFVVPGDLSTSFAKLKTAFLDTLTEKEKASLATHAAAYKKYFAMRSSQELITSGIFEKIDAEIFGKLAGSEMPDAKIAEVRRHRSALMVGLMRSVGLDSPTTSGVAANLPDSVPADIRDDVAQAIARTLQDLDPAFLKTLRKETTLLERFIARYLEADALRNDLAEFLKGKTDITDFGSMHAERRALAQEGLAEAQYGLLSHIDADRRALESLATDYGMKQAVAARLAAFAALRGDNVSQSRFVNYRTYADDASGLFETDYRKYLANFFENDSYLDPEYYTLGGATPQTDKDGNAVQTYQEFRQGMLLETDDALDSADEAIVAADLPSMFADGSFVTRLVSDRSISDYDSIVLDKDTSDTEDDSLVELRTVQRIGFNREATGEAGITQAYHAHLANHYIEALSELNEALRGLSLAASEVDAKTSAEDRLKDQLLAAQSGDFAALRTAFETARTTALTLKSDSGQGAQAETKSDIDGLEEALSRAEDQLGASARRKHLKTLGQSLFVEQVFAPIAKQFEDARVAYDGLIKGAGDLQHEYSTAIGKYTKHLDDMSAWWRRLEGAQGDAQRRLAVKDYAETPYLFSSAMSEEGRLEALKDYATDAREEFRRAGLLLEQANAQLKTAGFNVQIDTNLEKFDRVLGALNNVDPAVSAAVKVPLTDEQRKELAELRDLVYRQYRFLSIEEARQARNSDIEDEDIARLEELENREIYEQYGTLIAARADYIKHTMRMIRLQKAQTLVQAEIRRLELETAEKKQKYEESLAHHFGDFSGIADEAKREKAMDARNAVYQRLAAQYEAGAGNYFTELTAWYWKSGDWLRSLGLQSVRQTPQITPSQIIVAGAGMLAGGAIPQKDAAAIGEWLSHKAGSVFASFSGFSSLYFGFLMAVGQRDLMMLQRNIVYAIWLPIMNSPLVLLNPGIIVQGQQLIWIAEAQYLLSLYATLFSGMASLQASTQPVSAVSEVFGKQKEYEASKAKLEYFTKIPNMQTLKERLLEYGKVNDDPDSSLGQALYSLTEEDLRYLVEMDEDGKITSIDSIGKDQALTEEENTELYDAKASRDEAEYTDSSGRKYDRDRIVTYQDAGYAGFYRDGSSYRNASLEGEYTRIRTADHDGTVRYAYALLDEEVDDKAVYHAGNILRSLVDHGTTLRNERVQNYLIVGQAQTGGSDWSFILAERDRTMKDLFTEAADKSDAEGGREYAGYTMVYSDYEANQQAVFDLELQQRVNVQKKEWDLREQELLDRRQEWESRVAAMLKAGKRSWTDAEDRYLSEWREWEREFDRKIEDGNKEWDERIAKHMADREQWEVDLKKKASQAASEAALTEVLGGFNTQLQTLASNAGISMTPVSLTDAIERAKSEIMANLPTQADQLANINESIERFNTNLSLSEMWGTDTQSALAGLSTDFRNEMGNFQKQMVVYANAKILEQYQKLMSDLLEQIDRQNRA</sequence>